<reference evidence="1 2" key="1">
    <citation type="submission" date="2018-01" db="EMBL/GenBank/DDBJ databases">
        <title>Complete and assembled Genome of Pantoea calida DSM22759T.</title>
        <authorList>
            <person name="Stevens M.J.A."/>
            <person name="Zurfluh K."/>
            <person name="Stephan R."/>
        </authorList>
    </citation>
    <scope>NUCLEOTIDE SEQUENCE [LARGE SCALE GENOMIC DNA]</scope>
    <source>
        <strain evidence="1 2">DSM 22759</strain>
    </source>
</reference>
<sequence length="66" mass="7754">MRLSSLFYRFPALFNYSEKTNQHNKNINFQLRSPAMMQAAIAREMRKNALEVNARPPRNKRARNSG</sequence>
<dbReference type="EMBL" id="CP026378">
    <property type="protein sequence ID" value="AUY25821.1"/>
    <property type="molecule type" value="Genomic_DNA"/>
</dbReference>
<name>A0ABN5HAY8_9GAMM</name>
<organism evidence="1 2">
    <name type="scientific">Mixta calida</name>
    <dbReference type="NCBI Taxonomy" id="665913"/>
    <lineage>
        <taxon>Bacteria</taxon>
        <taxon>Pseudomonadati</taxon>
        <taxon>Pseudomonadota</taxon>
        <taxon>Gammaproteobacteria</taxon>
        <taxon>Enterobacterales</taxon>
        <taxon>Erwiniaceae</taxon>
        <taxon>Mixta</taxon>
    </lineage>
</organism>
<protein>
    <submittedName>
        <fullName evidence="1">Uncharacterized protein</fullName>
    </submittedName>
</protein>
<proteinExistence type="predicted"/>
<keyword evidence="2" id="KW-1185">Reference proteome</keyword>
<gene>
    <name evidence="1" type="ORF">C2E16_13470</name>
</gene>
<accession>A0ABN5HAY8</accession>
<dbReference type="Proteomes" id="UP000237673">
    <property type="component" value="Chromosome"/>
</dbReference>
<evidence type="ECO:0000313" key="1">
    <source>
        <dbReference type="EMBL" id="AUY25821.1"/>
    </source>
</evidence>
<evidence type="ECO:0000313" key="2">
    <source>
        <dbReference type="Proteomes" id="UP000237673"/>
    </source>
</evidence>